<dbReference type="InterPro" id="IPR023198">
    <property type="entry name" value="PGP-like_dom2"/>
</dbReference>
<keyword evidence="2" id="KW-1185">Reference proteome</keyword>
<organism evidence="1 2">
    <name type="scientific">Tenacibaculum vairaonense</name>
    <dbReference type="NCBI Taxonomy" id="3137860"/>
    <lineage>
        <taxon>Bacteria</taxon>
        <taxon>Pseudomonadati</taxon>
        <taxon>Bacteroidota</taxon>
        <taxon>Flavobacteriia</taxon>
        <taxon>Flavobacteriales</taxon>
        <taxon>Flavobacteriaceae</taxon>
        <taxon>Tenacibaculum</taxon>
    </lineage>
</organism>
<proteinExistence type="predicted"/>
<evidence type="ECO:0000313" key="2">
    <source>
        <dbReference type="Proteomes" id="UP001497602"/>
    </source>
</evidence>
<accession>A0ABM9PIC9</accession>
<gene>
    <name evidence="1" type="ORF">T190115A13A_140135</name>
</gene>
<dbReference type="RefSeq" id="WP_348737227.1">
    <property type="nucleotide sequence ID" value="NZ_CAXJRC010000005.1"/>
</dbReference>
<evidence type="ECO:0000313" key="1">
    <source>
        <dbReference type="EMBL" id="CAL2105368.1"/>
    </source>
</evidence>
<dbReference type="Gene3D" id="1.10.150.240">
    <property type="entry name" value="Putative phosphatase, domain 2"/>
    <property type="match status" value="1"/>
</dbReference>
<dbReference type="InterPro" id="IPR023214">
    <property type="entry name" value="HAD_sf"/>
</dbReference>
<reference evidence="1 2" key="1">
    <citation type="submission" date="2024-05" db="EMBL/GenBank/DDBJ databases">
        <authorList>
            <person name="Duchaud E."/>
        </authorList>
    </citation>
    <scope>NUCLEOTIDE SEQUENCE [LARGE SCALE GENOMIC DNA]</scope>
    <source>
        <strain evidence="1">Ena-SAMPLE-TAB-13-05-2024-13:56:06:370-140305</strain>
    </source>
</reference>
<dbReference type="SUPFAM" id="SSF56784">
    <property type="entry name" value="HAD-like"/>
    <property type="match status" value="1"/>
</dbReference>
<dbReference type="InterPro" id="IPR041492">
    <property type="entry name" value="HAD_2"/>
</dbReference>
<sequence>MTKKNLIVLDIDDTLTKSEEKHTSALLHALKYFDITEIDTDWRNYQNATDSYIFSVNYEKTHKKTFSFDLIEEFEKVMTEHFLTFPDTIELNGAQTIVDYFINETNYAVCFATGSILQPAYLKLQQASIHLIPEVLESSNNIFTREGIVKSAIEKAKSYYEVNNFEHIISFGDGLWDVTTAQNLDIHFVGVNDKNIADFNKMNIKHHISNWDNFSLAETEKKLGIPSTTSIQL</sequence>
<comment type="caution">
    <text evidence="1">The sequence shown here is derived from an EMBL/GenBank/DDBJ whole genome shotgun (WGS) entry which is preliminary data.</text>
</comment>
<protein>
    <submittedName>
        <fullName evidence="1">Phosphoglycolate phosphatase, HAD superfamily</fullName>
    </submittedName>
</protein>
<dbReference type="Proteomes" id="UP001497602">
    <property type="component" value="Unassembled WGS sequence"/>
</dbReference>
<name>A0ABM9PIC9_9FLAO</name>
<dbReference type="InterPro" id="IPR036412">
    <property type="entry name" value="HAD-like_sf"/>
</dbReference>
<dbReference type="CDD" id="cd01427">
    <property type="entry name" value="HAD_like"/>
    <property type="match status" value="1"/>
</dbReference>
<dbReference type="Pfam" id="PF13419">
    <property type="entry name" value="HAD_2"/>
    <property type="match status" value="1"/>
</dbReference>
<dbReference type="Gene3D" id="3.40.50.1000">
    <property type="entry name" value="HAD superfamily/HAD-like"/>
    <property type="match status" value="1"/>
</dbReference>
<dbReference type="EMBL" id="CAXJRC010000005">
    <property type="protein sequence ID" value="CAL2105368.1"/>
    <property type="molecule type" value="Genomic_DNA"/>
</dbReference>